<sequence>NLLSLCNNNKRNKWNKIEGCRLAFGLFSRGGFIDEKTIKWLIEKIENYQDDFDKHSVGKVKSYNVTTLYIDFYKKNDENEQFYHPITFGECVNKAISLSYKLMISWLLSEYNSSKLFLFIGLSAGKFDKLDFYSHIQGVLNEDIPNDPIIRMTDFTRQCVVMNDIRVLTCQTPKEKLIASGEIIKVWWLDSVWVLYWDFIPEMIENNVLLSDEKLRNILWVSRNQKYQVDKEDKDNAIIKFFKSKQNTLLGLEIAKTLFSRKKFIEADEIIRIILSREPKNIIARTLKISILWNKGVTSDTYSKSELYFKSLEKESEYIEEYCKNKYEDHYCEYGLGVLGHATTTIRFIKKGYLSFDKEKNKILGLLSKAESIFEKAKTLSPTGSRSIFLLLYTRTLKSLIINDNNFPCDSFTSKSYLQKNHKTFDSVINEMFSVIGWLHPNLKDPKEKLLFYEDRIYQAIKLHDDSTFLRIYTPGVIFCYAVLLWDFNPFITKQTINTVMGWLKKAKESAEQLKGKKLCIYSATKLNGENMTVKTFLSHINKCISELTKVIKEKELPKNKYEIINDISFKGLKLCLLNFHD</sequence>
<evidence type="ECO:0000313" key="2">
    <source>
        <dbReference type="Proteomes" id="UP000189670"/>
    </source>
</evidence>
<reference evidence="2" key="1">
    <citation type="submission" date="2012-11" db="EMBL/GenBank/DDBJ databases">
        <authorList>
            <person name="Lucero-Rivera Y.E."/>
            <person name="Tovar-Ramirez D."/>
        </authorList>
    </citation>
    <scope>NUCLEOTIDE SEQUENCE [LARGE SCALE GENOMIC DNA]</scope>
    <source>
        <strain evidence="2">Araruama</strain>
    </source>
</reference>
<dbReference type="AlphaFoldDB" id="A0A1V1P373"/>
<name>A0A1V1P373_9BACT</name>
<dbReference type="EMBL" id="ATBP01000690">
    <property type="protein sequence ID" value="ETR69270.1"/>
    <property type="molecule type" value="Genomic_DNA"/>
</dbReference>
<proteinExistence type="predicted"/>
<evidence type="ECO:0000313" key="1">
    <source>
        <dbReference type="EMBL" id="ETR69270.1"/>
    </source>
</evidence>
<gene>
    <name evidence="1" type="ORF">OMM_09756</name>
</gene>
<organism evidence="1 2">
    <name type="scientific">Candidatus Magnetoglobus multicellularis str. Araruama</name>
    <dbReference type="NCBI Taxonomy" id="890399"/>
    <lineage>
        <taxon>Bacteria</taxon>
        <taxon>Pseudomonadati</taxon>
        <taxon>Thermodesulfobacteriota</taxon>
        <taxon>Desulfobacteria</taxon>
        <taxon>Desulfobacterales</taxon>
        <taxon>Desulfobacteraceae</taxon>
        <taxon>Candidatus Magnetoglobus</taxon>
    </lineage>
</organism>
<dbReference type="Proteomes" id="UP000189670">
    <property type="component" value="Unassembled WGS sequence"/>
</dbReference>
<protein>
    <submittedName>
        <fullName evidence="1">Uncharacterized protein</fullName>
    </submittedName>
</protein>
<feature type="non-terminal residue" evidence="1">
    <location>
        <position position="1"/>
    </location>
</feature>
<accession>A0A1V1P373</accession>
<comment type="caution">
    <text evidence="1">The sequence shown here is derived from an EMBL/GenBank/DDBJ whole genome shotgun (WGS) entry which is preliminary data.</text>
</comment>